<dbReference type="InterPro" id="IPR009288">
    <property type="entry name" value="AIG2-like_dom"/>
</dbReference>
<comment type="similarity">
    <text evidence="1 3">Belongs to the gamma-glutamylcyclotransferase family.</text>
</comment>
<dbReference type="CDD" id="cd06661">
    <property type="entry name" value="GGCT_like"/>
    <property type="match status" value="1"/>
</dbReference>
<evidence type="ECO:0000313" key="6">
    <source>
        <dbReference type="Proteomes" id="UP000283817"/>
    </source>
</evidence>
<name>A0A444HQP6_RHILE</name>
<dbReference type="InterPro" id="IPR036568">
    <property type="entry name" value="GGCT-like_sf"/>
</dbReference>
<accession>A0A444HQP6</accession>
<dbReference type="GO" id="GO:0016740">
    <property type="term" value="F:transferase activity"/>
    <property type="evidence" value="ECO:0007669"/>
    <property type="project" value="UniProtKB-KW"/>
</dbReference>
<dbReference type="Pfam" id="PF06094">
    <property type="entry name" value="GGACT"/>
    <property type="match status" value="1"/>
</dbReference>
<proteinExistence type="inferred from homology"/>
<feature type="active site" description="Proton acceptor" evidence="2">
    <location>
        <position position="84"/>
    </location>
</feature>
<feature type="domain" description="Gamma-glutamylcyclotransferase AIG2-like" evidence="4">
    <location>
        <begin position="10"/>
        <end position="116"/>
    </location>
</feature>
<sequence>MGLARMTPNLFVFGTLKKGFPLHEQGLSRARFLGIFQTRECYPMLVAGPWFAPMMFNEPGVGYRVVGELYEPGEDTMARLDRLESIGTPGHLRVVLDVEPVAGGPISSALAYMKSRRLADPVHSNYLRVYEDRRFIPFDRRD</sequence>
<reference evidence="5 6" key="1">
    <citation type="submission" date="2019-01" db="EMBL/GenBank/DDBJ databases">
        <title>RHIZO-ID as a novel technology for direct rhizobia identification.</title>
        <authorList>
            <person name="De Meyer S.E."/>
        </authorList>
    </citation>
    <scope>NUCLEOTIDE SEQUENCE [LARGE SCALE GENOMIC DNA]</scope>
    <source>
        <strain evidence="5 6">WSM448</strain>
    </source>
</reference>
<dbReference type="InterPro" id="IPR013024">
    <property type="entry name" value="GGCT-like"/>
</dbReference>
<dbReference type="PANTHER" id="PTHR12510:SF4">
    <property type="entry name" value="GAMMA-GLUTAMYLAMINECYCLOTRANSFERASE"/>
    <property type="match status" value="1"/>
</dbReference>
<organism evidence="5 6">
    <name type="scientific">Rhizobium leguminosarum</name>
    <dbReference type="NCBI Taxonomy" id="384"/>
    <lineage>
        <taxon>Bacteria</taxon>
        <taxon>Pseudomonadati</taxon>
        <taxon>Pseudomonadota</taxon>
        <taxon>Alphaproteobacteria</taxon>
        <taxon>Hyphomicrobiales</taxon>
        <taxon>Rhizobiaceae</taxon>
        <taxon>Rhizobium/Agrobacterium group</taxon>
        <taxon>Rhizobium</taxon>
    </lineage>
</organism>
<keyword evidence="5" id="KW-0808">Transferase</keyword>
<dbReference type="PANTHER" id="PTHR12510">
    <property type="entry name" value="TROPONIN C-AKIN-1 PROTEIN"/>
    <property type="match status" value="1"/>
</dbReference>
<dbReference type="SUPFAM" id="SSF110857">
    <property type="entry name" value="Gamma-glutamyl cyclotransferase-like"/>
    <property type="match status" value="1"/>
</dbReference>
<dbReference type="Proteomes" id="UP000283817">
    <property type="component" value="Unassembled WGS sequence"/>
</dbReference>
<evidence type="ECO:0000256" key="3">
    <source>
        <dbReference type="RuleBase" id="RU367036"/>
    </source>
</evidence>
<evidence type="ECO:0000256" key="1">
    <source>
        <dbReference type="ARBA" id="ARBA00008861"/>
    </source>
</evidence>
<dbReference type="EMBL" id="SBHX01000064">
    <property type="protein sequence ID" value="RWX25073.1"/>
    <property type="molecule type" value="Genomic_DNA"/>
</dbReference>
<gene>
    <name evidence="5" type="ORF">EHI47_26615</name>
</gene>
<dbReference type="InterPro" id="IPR039126">
    <property type="entry name" value="GGACT"/>
</dbReference>
<comment type="caution">
    <text evidence="5">The sequence shown here is derived from an EMBL/GenBank/DDBJ whole genome shotgun (WGS) entry which is preliminary data.</text>
</comment>
<evidence type="ECO:0000256" key="2">
    <source>
        <dbReference type="PIRSR" id="PIRSR639126-1"/>
    </source>
</evidence>
<dbReference type="GO" id="GO:0005829">
    <property type="term" value="C:cytosol"/>
    <property type="evidence" value="ECO:0007669"/>
    <property type="project" value="TreeGrafter"/>
</dbReference>
<evidence type="ECO:0000313" key="5">
    <source>
        <dbReference type="EMBL" id="RWX25073.1"/>
    </source>
</evidence>
<protein>
    <recommendedName>
        <fullName evidence="3">Gamma-glutamylcyclotransferase family protein</fullName>
    </recommendedName>
</protein>
<dbReference type="Gene3D" id="3.10.490.10">
    <property type="entry name" value="Gamma-glutamyl cyclotransferase-like"/>
    <property type="match status" value="1"/>
</dbReference>
<evidence type="ECO:0000259" key="4">
    <source>
        <dbReference type="Pfam" id="PF06094"/>
    </source>
</evidence>
<dbReference type="AlphaFoldDB" id="A0A444HQP6"/>
<dbReference type="GO" id="GO:0061929">
    <property type="term" value="F:gamma-glutamylaminecyclotransferase activity"/>
    <property type="evidence" value="ECO:0007669"/>
    <property type="project" value="InterPro"/>
</dbReference>